<dbReference type="SUPFAM" id="SSF47459">
    <property type="entry name" value="HLH, helix-loop-helix DNA-binding domain"/>
    <property type="match status" value="1"/>
</dbReference>
<proteinExistence type="predicted"/>
<dbReference type="Proteomes" id="UP000675881">
    <property type="component" value="Chromosome 8"/>
</dbReference>
<dbReference type="Gene3D" id="4.10.280.10">
    <property type="entry name" value="Helix-loop-helix DNA-binding domain"/>
    <property type="match status" value="1"/>
</dbReference>
<gene>
    <name evidence="1" type="ORF">LSAA_14127</name>
</gene>
<evidence type="ECO:0000313" key="2">
    <source>
        <dbReference type="Proteomes" id="UP000675881"/>
    </source>
</evidence>
<dbReference type="GO" id="GO:0046983">
    <property type="term" value="F:protein dimerization activity"/>
    <property type="evidence" value="ECO:0007669"/>
    <property type="project" value="InterPro"/>
</dbReference>
<protein>
    <submittedName>
        <fullName evidence="1">(salmon louse) hypothetical protein</fullName>
    </submittedName>
</protein>
<organism evidence="1 2">
    <name type="scientific">Lepeophtheirus salmonis</name>
    <name type="common">Salmon louse</name>
    <name type="synonym">Caligus salmonis</name>
    <dbReference type="NCBI Taxonomy" id="72036"/>
    <lineage>
        <taxon>Eukaryota</taxon>
        <taxon>Metazoa</taxon>
        <taxon>Ecdysozoa</taxon>
        <taxon>Arthropoda</taxon>
        <taxon>Crustacea</taxon>
        <taxon>Multicrustacea</taxon>
        <taxon>Hexanauplia</taxon>
        <taxon>Copepoda</taxon>
        <taxon>Siphonostomatoida</taxon>
        <taxon>Caligidae</taxon>
        <taxon>Lepeophtheirus</taxon>
    </lineage>
</organism>
<evidence type="ECO:0000313" key="1">
    <source>
        <dbReference type="EMBL" id="CAF3028534.1"/>
    </source>
</evidence>
<accession>A0A7R8DAS5</accession>
<dbReference type="EMBL" id="HG994587">
    <property type="protein sequence ID" value="CAF3028534.1"/>
    <property type="molecule type" value="Genomic_DNA"/>
</dbReference>
<name>A0A7R8DAS5_LEPSM</name>
<sequence length="99" mass="10478">MVCLSPSSSSKISPKSSSGIISSPIRNRKVNGSKRVLVEREFTALKSLLPSLATDSSASPLEVVLEAITYIQSLESRLVGESSDASDLKSSFLSVYGKA</sequence>
<dbReference type="AlphaFoldDB" id="A0A7R8DAS5"/>
<keyword evidence="2" id="KW-1185">Reference proteome</keyword>
<dbReference type="InterPro" id="IPR036638">
    <property type="entry name" value="HLH_DNA-bd_sf"/>
</dbReference>
<reference evidence="1" key="1">
    <citation type="submission" date="2021-02" db="EMBL/GenBank/DDBJ databases">
        <authorList>
            <person name="Bekaert M."/>
        </authorList>
    </citation>
    <scope>NUCLEOTIDE SEQUENCE</scope>
    <source>
        <strain evidence="1">IoA-00</strain>
    </source>
</reference>